<organism evidence="5 6">
    <name type="scientific">Variovorax paradoxus</name>
    <dbReference type="NCBI Taxonomy" id="34073"/>
    <lineage>
        <taxon>Bacteria</taxon>
        <taxon>Pseudomonadati</taxon>
        <taxon>Pseudomonadota</taxon>
        <taxon>Betaproteobacteria</taxon>
        <taxon>Burkholderiales</taxon>
        <taxon>Comamonadaceae</taxon>
        <taxon>Variovorax</taxon>
    </lineage>
</organism>
<keyword evidence="3" id="KW-0812">Transmembrane</keyword>
<feature type="domain" description="Calcineurin-like phosphoesterase" evidence="4">
    <location>
        <begin position="176"/>
        <end position="356"/>
    </location>
</feature>
<accession>A0A6I6HE17</accession>
<dbReference type="SUPFAM" id="SSF56300">
    <property type="entry name" value="Metallo-dependent phosphatases"/>
    <property type="match status" value="1"/>
</dbReference>
<dbReference type="InterPro" id="IPR004843">
    <property type="entry name" value="Calcineurin-like_PHP"/>
</dbReference>
<dbReference type="OrthoDB" id="9780884at2"/>
<evidence type="ECO:0000256" key="1">
    <source>
        <dbReference type="ARBA" id="ARBA00022723"/>
    </source>
</evidence>
<reference evidence="5 6" key="1">
    <citation type="submission" date="2019-12" db="EMBL/GenBank/DDBJ databases">
        <title>Hybrid Genome Assemblies of two High G+C Isolates from Undergraduate Microbiology Courses.</title>
        <authorList>
            <person name="Ne Ville C.J."/>
            <person name="Enright D."/>
            <person name="Hernandez I."/>
            <person name="Dodsworth J."/>
            <person name="Orwin P.M."/>
        </authorList>
    </citation>
    <scope>NUCLEOTIDE SEQUENCE [LARGE SCALE GENOMIC DNA]</scope>
    <source>
        <strain evidence="5 6">CSUSB</strain>
    </source>
</reference>
<dbReference type="InterPro" id="IPR051158">
    <property type="entry name" value="Metallophosphoesterase_sf"/>
</dbReference>
<dbReference type="GO" id="GO:0046872">
    <property type="term" value="F:metal ion binding"/>
    <property type="evidence" value="ECO:0007669"/>
    <property type="project" value="UniProtKB-KW"/>
</dbReference>
<name>A0A6I6HE17_VARPD</name>
<dbReference type="EMBL" id="CP046622">
    <property type="protein sequence ID" value="QGW80078.1"/>
    <property type="molecule type" value="Genomic_DNA"/>
</dbReference>
<dbReference type="RefSeq" id="WP_157611131.1">
    <property type="nucleotide sequence ID" value="NZ_CP046622.1"/>
</dbReference>
<keyword evidence="1" id="KW-0479">Metal-binding</keyword>
<keyword evidence="3" id="KW-1133">Transmembrane helix</keyword>
<dbReference type="GO" id="GO:0009245">
    <property type="term" value="P:lipid A biosynthetic process"/>
    <property type="evidence" value="ECO:0007669"/>
    <property type="project" value="TreeGrafter"/>
</dbReference>
<dbReference type="InterPro" id="IPR029052">
    <property type="entry name" value="Metallo-depent_PP-like"/>
</dbReference>
<dbReference type="CDD" id="cd07385">
    <property type="entry name" value="MPP_YkuE_C"/>
    <property type="match status" value="1"/>
</dbReference>
<dbReference type="Proteomes" id="UP000425817">
    <property type="component" value="Chromosome"/>
</dbReference>
<evidence type="ECO:0000256" key="3">
    <source>
        <dbReference type="SAM" id="Phobius"/>
    </source>
</evidence>
<dbReference type="Pfam" id="PF00149">
    <property type="entry name" value="Metallophos"/>
    <property type="match status" value="1"/>
</dbReference>
<sequence length="415" mass="45107">MHGMRLADVASRAVPVPIAPMPIRPLSVLTALLHVYIALRLLPALAMLTAAWPLALVALAISAFTIPLPFVSRRSERNASLKEALKWTGLISMGWFSSMFVLTLLRDVGLLLTWLASALAGLQVPWSALLPWSAMAVPVVATLASLVGFLNARRTAAVKRVEVPIQGLPSALEGFTIAQLSDIHVGPTIRSDYIQRIVDAVNRLGADAIAITGDLVDGTVAELREHIAPLAGLRARHGTFVVTGNHEYYAGAHAWIDELRRLGLKVLLNEHVVLQTRNVRGAQNDEELFESQLVLAGVTDFTAGHFDPAHQSDPHLALHDAPPLVHTRVLLAHQPRSAPLAARAGYQLQLSGHTHGGQFFPWNLFVPMQQPFTAGLHRLHDMWVYVSRGTGYWGPPKRFGAPSEITLVTLVPARG</sequence>
<keyword evidence="2" id="KW-0378">Hydrolase</keyword>
<dbReference type="PANTHER" id="PTHR31302">
    <property type="entry name" value="TRANSMEMBRANE PROTEIN WITH METALLOPHOSPHOESTERASE DOMAIN-RELATED"/>
    <property type="match status" value="1"/>
</dbReference>
<feature type="transmembrane region" description="Helical" evidence="3">
    <location>
        <begin position="84"/>
        <end position="105"/>
    </location>
</feature>
<keyword evidence="3" id="KW-0472">Membrane</keyword>
<feature type="transmembrane region" description="Helical" evidence="3">
    <location>
        <begin position="129"/>
        <end position="150"/>
    </location>
</feature>
<feature type="transmembrane region" description="Helical" evidence="3">
    <location>
        <begin position="21"/>
        <end position="39"/>
    </location>
</feature>
<evidence type="ECO:0000313" key="5">
    <source>
        <dbReference type="EMBL" id="QGW80078.1"/>
    </source>
</evidence>
<evidence type="ECO:0000256" key="2">
    <source>
        <dbReference type="ARBA" id="ARBA00022801"/>
    </source>
</evidence>
<proteinExistence type="predicted"/>
<dbReference type="GO" id="GO:0016020">
    <property type="term" value="C:membrane"/>
    <property type="evidence" value="ECO:0007669"/>
    <property type="project" value="GOC"/>
</dbReference>
<dbReference type="AlphaFoldDB" id="A0A6I6HE17"/>
<dbReference type="Gene3D" id="3.60.21.10">
    <property type="match status" value="1"/>
</dbReference>
<feature type="transmembrane region" description="Helical" evidence="3">
    <location>
        <begin position="51"/>
        <end position="72"/>
    </location>
</feature>
<dbReference type="PANTHER" id="PTHR31302:SF31">
    <property type="entry name" value="PHOSPHODIESTERASE YAEI"/>
    <property type="match status" value="1"/>
</dbReference>
<protein>
    <submittedName>
        <fullName evidence="5">Metallophosphoesterase</fullName>
    </submittedName>
</protein>
<dbReference type="GO" id="GO:0008758">
    <property type="term" value="F:UDP-2,3-diacylglucosamine hydrolase activity"/>
    <property type="evidence" value="ECO:0007669"/>
    <property type="project" value="TreeGrafter"/>
</dbReference>
<evidence type="ECO:0000313" key="6">
    <source>
        <dbReference type="Proteomes" id="UP000425817"/>
    </source>
</evidence>
<gene>
    <name evidence="5" type="ORF">GOQ09_00055</name>
</gene>
<evidence type="ECO:0000259" key="4">
    <source>
        <dbReference type="Pfam" id="PF00149"/>
    </source>
</evidence>